<feature type="domain" description="AB hydrolase-1" evidence="1">
    <location>
        <begin position="137"/>
        <end position="343"/>
    </location>
</feature>
<dbReference type="GO" id="GO:0016787">
    <property type="term" value="F:hydrolase activity"/>
    <property type="evidence" value="ECO:0007669"/>
    <property type="project" value="UniProtKB-KW"/>
</dbReference>
<evidence type="ECO:0000313" key="2">
    <source>
        <dbReference type="EMBL" id="OOM14618.1"/>
    </source>
</evidence>
<sequence length="391" mass="45710">MAKFKMGSYKLNENPNFNFQLNRVIMWDGGRLEDVNKIAKDIHSSNDWKRSMITIGDEANKDGRIENAIAYYRMSEFFMYDGDPDKKKYYLLATKMFYEYYSDYFKSGKVKKYKVPYEDIELPVIFAQAEKEKKGTILLHGGNDSYMEEFFFSMLYFAEQGYDAYLFEGPGQGGVIRVQEKHFTYEWEKPVKAVLDYLKLNEVTIIGASLGGMLAPRAAAFEDRIKRVIAWSVFTNFADVLIGTRPKKVQSIFNFCMKHNLSFIINTIIKSKIKKGDELVKWGFFHGMYAYESKTPFEYLKKMNQYQIYNIADKIKQDVLIIGAKKDHFIDYRTVGLEINALTNVKSITVRIFTEQEHGEAHCNLGNLQLCLDTMIEWIQMMKKRDKVYQL</sequence>
<protein>
    <submittedName>
        <fullName evidence="2">2,6-dihydropseudooxynicotine hydrolase</fullName>
        <ecNumber evidence="2">3.7.1.19</ecNumber>
    </submittedName>
</protein>
<dbReference type="Gene3D" id="3.40.50.1820">
    <property type="entry name" value="alpha/beta hydrolase"/>
    <property type="match status" value="1"/>
</dbReference>
<dbReference type="EMBL" id="LZYZ01000002">
    <property type="protein sequence ID" value="OOM14618.1"/>
    <property type="molecule type" value="Genomic_DNA"/>
</dbReference>
<name>A0A1S8NDY5_CLOSA</name>
<evidence type="ECO:0000259" key="1">
    <source>
        <dbReference type="Pfam" id="PF00561"/>
    </source>
</evidence>
<dbReference type="AlphaFoldDB" id="A0A1S8NDY5"/>
<organism evidence="2 3">
    <name type="scientific">Clostridium saccharobutylicum</name>
    <dbReference type="NCBI Taxonomy" id="169679"/>
    <lineage>
        <taxon>Bacteria</taxon>
        <taxon>Bacillati</taxon>
        <taxon>Bacillota</taxon>
        <taxon>Clostridia</taxon>
        <taxon>Eubacteriales</taxon>
        <taxon>Clostridiaceae</taxon>
        <taxon>Clostridium</taxon>
    </lineage>
</organism>
<dbReference type="Proteomes" id="UP000191154">
    <property type="component" value="Unassembled WGS sequence"/>
</dbReference>
<dbReference type="EC" id="3.7.1.19" evidence="2"/>
<dbReference type="InterPro" id="IPR029058">
    <property type="entry name" value="AB_hydrolase_fold"/>
</dbReference>
<evidence type="ECO:0000313" key="3">
    <source>
        <dbReference type="Proteomes" id="UP000191154"/>
    </source>
</evidence>
<comment type="caution">
    <text evidence="2">The sequence shown here is derived from an EMBL/GenBank/DDBJ whole genome shotgun (WGS) entry which is preliminary data.</text>
</comment>
<proteinExistence type="predicted"/>
<keyword evidence="2" id="KW-0378">Hydrolase</keyword>
<dbReference type="Pfam" id="PF00561">
    <property type="entry name" value="Abhydrolase_1"/>
    <property type="match status" value="1"/>
</dbReference>
<dbReference type="RefSeq" id="WP_077864864.1">
    <property type="nucleotide sequence ID" value="NZ_LZYZ01000002.1"/>
</dbReference>
<accession>A0A1S8NDY5</accession>
<dbReference type="InterPro" id="IPR000073">
    <property type="entry name" value="AB_hydrolase_1"/>
</dbReference>
<dbReference type="SUPFAM" id="SSF53474">
    <property type="entry name" value="alpha/beta-Hydrolases"/>
    <property type="match status" value="1"/>
</dbReference>
<reference evidence="2 3" key="1">
    <citation type="submission" date="2016-05" db="EMBL/GenBank/DDBJ databases">
        <title>Microbial solvent formation.</title>
        <authorList>
            <person name="Poehlein A."/>
            <person name="Montoya Solano J.D."/>
            <person name="Flitsch S."/>
            <person name="Krabben P."/>
            <person name="Duerre P."/>
            <person name="Daniel R."/>
        </authorList>
    </citation>
    <scope>NUCLEOTIDE SEQUENCE [LARGE SCALE GENOMIC DNA]</scope>
    <source>
        <strain evidence="2 3">L1-8</strain>
    </source>
</reference>
<gene>
    <name evidence="2" type="ORF">CLOSAC_14980</name>
</gene>